<name>A0A9W4P1B6_9EURO</name>
<dbReference type="PANTHER" id="PTHR28094:SF1">
    <property type="entry name" value="MEIOTICALLY UP-REGULATED GENE 113 PROTEIN"/>
    <property type="match status" value="1"/>
</dbReference>
<protein>
    <recommendedName>
        <fullName evidence="2">Bacteriophage T5 Orf172 DNA-binding domain-containing protein</fullName>
    </recommendedName>
</protein>
<reference evidence="3" key="1">
    <citation type="submission" date="2021-07" db="EMBL/GenBank/DDBJ databases">
        <authorList>
            <person name="Branca A.L. A."/>
        </authorList>
    </citation>
    <scope>NUCLEOTIDE SEQUENCE</scope>
</reference>
<evidence type="ECO:0000256" key="1">
    <source>
        <dbReference type="SAM" id="MobiDB-lite"/>
    </source>
</evidence>
<dbReference type="SMART" id="SM00974">
    <property type="entry name" value="T5orf172"/>
    <property type="match status" value="1"/>
</dbReference>
<comment type="caution">
    <text evidence="3">The sequence shown here is derived from an EMBL/GenBank/DDBJ whole genome shotgun (WGS) entry which is preliminary data.</text>
</comment>
<dbReference type="OrthoDB" id="2417614at2759"/>
<sequence>MGDTTMLSPIPCLQSQHKGPQSLESGHETDCQTENVVISPRLIPNVISGNEKDLNITCRVTTMTPIATTMLKSLSMTGSKADSEKGNPSTIKLENADHLPISRRTRRAKACKLQLRTSFSDPETKFSSVLSKRTRNTVAPLDNGSELRDREYWEIKSPEELGFLFSLFGSKATKRSRHTRVELWIPGNVGDIDLDFSGPKSMKFRTKLGSHNFACQKPQNEISNIKAVPPNSTGTVQGEDSKVTTSCNRAVLNPSGKALVSLGTLGISSSTKCKIEVECVRKSLYKIMPLEIIQHISEDSSRCPAWTAKGPRCRIRHSTGPIIPSFGNLASVEISELLSQIQRLINEALCSTHRRVALRDIEGWKADFERLSTVQGPQGSFPFHDRRLLAIASWICFISKEASSQNDKSVSPLPRIKTDLESKTNQINPIQEFKPYITTALAEGVAKDITKLVNRPLLPSEINQEGFIYIFWQIGNFGHLKIGRSANVGRRLEEWKKQCKKDIVAYFPDLDRDDGHEDLQNVPHICRVEALVHMELLKHRRIEKKCPGCSKAHREYFEIPKENAIQVVRKWISWMRSLPYEKLTIQGKEQWVLKSEESKRLADLCQPPRLTSTSRPLPDKEKIASLRPRRSLPSAVRNERRGGGRKLTI</sequence>
<feature type="compositionally biased region" description="Polar residues" evidence="1">
    <location>
        <begin position="13"/>
        <end position="24"/>
    </location>
</feature>
<keyword evidence="4" id="KW-1185">Reference proteome</keyword>
<evidence type="ECO:0000313" key="3">
    <source>
        <dbReference type="EMBL" id="CAG8893651.1"/>
    </source>
</evidence>
<dbReference type="Pfam" id="PF10544">
    <property type="entry name" value="T5orf172"/>
    <property type="match status" value="1"/>
</dbReference>
<proteinExistence type="predicted"/>
<dbReference type="InterPro" id="IPR053006">
    <property type="entry name" value="Meiosis_regulatory"/>
</dbReference>
<dbReference type="PANTHER" id="PTHR28094">
    <property type="entry name" value="MEIOTICALLY UP-REGULATED GENE 113 PROTEIN"/>
    <property type="match status" value="1"/>
</dbReference>
<feature type="region of interest" description="Disordered" evidence="1">
    <location>
        <begin position="606"/>
        <end position="649"/>
    </location>
</feature>
<evidence type="ECO:0000259" key="2">
    <source>
        <dbReference type="SMART" id="SM00974"/>
    </source>
</evidence>
<accession>A0A9W4P1B6</accession>
<organism evidence="3 4">
    <name type="scientific">Penicillium egyptiacum</name>
    <dbReference type="NCBI Taxonomy" id="1303716"/>
    <lineage>
        <taxon>Eukaryota</taxon>
        <taxon>Fungi</taxon>
        <taxon>Dikarya</taxon>
        <taxon>Ascomycota</taxon>
        <taxon>Pezizomycotina</taxon>
        <taxon>Eurotiomycetes</taxon>
        <taxon>Eurotiomycetidae</taxon>
        <taxon>Eurotiales</taxon>
        <taxon>Aspergillaceae</taxon>
        <taxon>Penicillium</taxon>
    </lineage>
</organism>
<dbReference type="InterPro" id="IPR018306">
    <property type="entry name" value="Phage_T5_Orf172_DNA-bd"/>
</dbReference>
<dbReference type="Proteomes" id="UP001154252">
    <property type="component" value="Unassembled WGS sequence"/>
</dbReference>
<evidence type="ECO:0000313" key="4">
    <source>
        <dbReference type="Proteomes" id="UP001154252"/>
    </source>
</evidence>
<feature type="region of interest" description="Disordered" evidence="1">
    <location>
        <begin position="1"/>
        <end position="31"/>
    </location>
</feature>
<gene>
    <name evidence="3" type="ORF">PEGY_LOCUS3687</name>
</gene>
<dbReference type="EMBL" id="CAJVRC010000846">
    <property type="protein sequence ID" value="CAG8893651.1"/>
    <property type="molecule type" value="Genomic_DNA"/>
</dbReference>
<dbReference type="AlphaFoldDB" id="A0A9W4P1B6"/>
<feature type="domain" description="Bacteriophage T5 Orf172 DNA-binding" evidence="2">
    <location>
        <begin position="474"/>
        <end position="571"/>
    </location>
</feature>